<dbReference type="GO" id="GO:0043565">
    <property type="term" value="F:sequence-specific DNA binding"/>
    <property type="evidence" value="ECO:0007669"/>
    <property type="project" value="InterPro"/>
</dbReference>
<reference evidence="6" key="1">
    <citation type="submission" date="2017-02" db="EMBL/GenBank/DDBJ databases">
        <authorList>
            <person name="Varghese N."/>
            <person name="Submissions S."/>
        </authorList>
    </citation>
    <scope>NUCLEOTIDE SEQUENCE [LARGE SCALE GENOMIC DNA]</scope>
    <source>
        <strain evidence="6">DSM 16521</strain>
    </source>
</reference>
<dbReference type="SMART" id="SM00344">
    <property type="entry name" value="HTH_ASNC"/>
    <property type="match status" value="1"/>
</dbReference>
<dbReference type="RefSeq" id="WP_078665390.1">
    <property type="nucleotide sequence ID" value="NZ_FUXM01000012.1"/>
</dbReference>
<name>A0A1T4PKK0_9FIRM</name>
<evidence type="ECO:0000256" key="1">
    <source>
        <dbReference type="ARBA" id="ARBA00023015"/>
    </source>
</evidence>
<sequence>MDKNKEREILELLEQDSRYTTAEIASLLGEPEVEVAQAIARLVADRVIVKYHTIINWEKFGDDAVSAMIDVKITPQRDKGYDAVARRIYRYPEVKSVFLMSGAYDLAVLIEGRTLKEVALFVAEKLATLEDVQSTTTHFVLKKYKQAGVILDEDAGDDERLVVSP</sequence>
<evidence type="ECO:0000256" key="3">
    <source>
        <dbReference type="ARBA" id="ARBA00023163"/>
    </source>
</evidence>
<gene>
    <name evidence="5" type="ORF">SAMN02745885_01311</name>
</gene>
<organism evidence="5 6">
    <name type="scientific">Carboxydocella sporoproducens DSM 16521</name>
    <dbReference type="NCBI Taxonomy" id="1121270"/>
    <lineage>
        <taxon>Bacteria</taxon>
        <taxon>Bacillati</taxon>
        <taxon>Bacillota</taxon>
        <taxon>Clostridia</taxon>
        <taxon>Eubacteriales</taxon>
        <taxon>Clostridiales Family XVI. Incertae Sedis</taxon>
        <taxon>Carboxydocella</taxon>
    </lineage>
</organism>
<evidence type="ECO:0000313" key="5">
    <source>
        <dbReference type="EMBL" id="SJZ91989.1"/>
    </source>
</evidence>
<dbReference type="OrthoDB" id="66249at2"/>
<dbReference type="InterPro" id="IPR050684">
    <property type="entry name" value="HTH-Siroheme_Decarb"/>
</dbReference>
<evidence type="ECO:0000313" key="6">
    <source>
        <dbReference type="Proteomes" id="UP000189933"/>
    </source>
</evidence>
<dbReference type="InterPro" id="IPR036390">
    <property type="entry name" value="WH_DNA-bd_sf"/>
</dbReference>
<dbReference type="PROSITE" id="PS50956">
    <property type="entry name" value="HTH_ASNC_2"/>
    <property type="match status" value="1"/>
</dbReference>
<feature type="domain" description="HTH asnC-type" evidence="4">
    <location>
        <begin position="1"/>
        <end position="82"/>
    </location>
</feature>
<dbReference type="PANTHER" id="PTHR43413:SF7">
    <property type="entry name" value="HTH-TYPE TRANSCRIPTIONAL REGULATOR PTR2"/>
    <property type="match status" value="1"/>
</dbReference>
<dbReference type="InterPro" id="IPR000485">
    <property type="entry name" value="AsnC-type_HTH_dom"/>
</dbReference>
<evidence type="ECO:0000259" key="4">
    <source>
        <dbReference type="PROSITE" id="PS50956"/>
    </source>
</evidence>
<dbReference type="InterPro" id="IPR036388">
    <property type="entry name" value="WH-like_DNA-bd_sf"/>
</dbReference>
<dbReference type="Gene3D" id="3.30.70.920">
    <property type="match status" value="1"/>
</dbReference>
<dbReference type="AlphaFoldDB" id="A0A1T4PKK0"/>
<dbReference type="EMBL" id="FUXM01000012">
    <property type="protein sequence ID" value="SJZ91989.1"/>
    <property type="molecule type" value="Genomic_DNA"/>
</dbReference>
<dbReference type="Gene3D" id="1.10.10.10">
    <property type="entry name" value="Winged helix-like DNA-binding domain superfamily/Winged helix DNA-binding domain"/>
    <property type="match status" value="1"/>
</dbReference>
<dbReference type="SUPFAM" id="SSF54909">
    <property type="entry name" value="Dimeric alpha+beta barrel"/>
    <property type="match status" value="1"/>
</dbReference>
<dbReference type="SUPFAM" id="SSF46785">
    <property type="entry name" value="Winged helix' DNA-binding domain"/>
    <property type="match status" value="1"/>
</dbReference>
<evidence type="ECO:0000256" key="2">
    <source>
        <dbReference type="ARBA" id="ARBA00023125"/>
    </source>
</evidence>
<keyword evidence="6" id="KW-1185">Reference proteome</keyword>
<dbReference type="InterPro" id="IPR011008">
    <property type="entry name" value="Dimeric_a/b-barrel"/>
</dbReference>
<keyword evidence="2 5" id="KW-0238">DNA-binding</keyword>
<dbReference type="Pfam" id="PF01037">
    <property type="entry name" value="AsnC_trans_reg"/>
    <property type="match status" value="1"/>
</dbReference>
<proteinExistence type="predicted"/>
<keyword evidence="3" id="KW-0804">Transcription</keyword>
<dbReference type="InterPro" id="IPR019887">
    <property type="entry name" value="Tscrpt_reg_AsnC/Lrp_C"/>
</dbReference>
<accession>A0A1T4PKK0</accession>
<dbReference type="InterPro" id="IPR019888">
    <property type="entry name" value="Tscrpt_reg_AsnC-like"/>
</dbReference>
<dbReference type="PANTHER" id="PTHR43413">
    <property type="entry name" value="TRANSCRIPTIONAL REGULATOR, ASNC FAMILY"/>
    <property type="match status" value="1"/>
</dbReference>
<keyword evidence="1" id="KW-0805">Transcription regulation</keyword>
<protein>
    <submittedName>
        <fullName evidence="5">DNA-binding transcriptional regulator, Lrp family</fullName>
    </submittedName>
</protein>
<dbReference type="Proteomes" id="UP000189933">
    <property type="component" value="Unassembled WGS sequence"/>
</dbReference>